<gene>
    <name evidence="2" type="ORF">M514_18317</name>
</gene>
<name>A0A085NIZ9_9BILA</name>
<dbReference type="InterPro" id="IPR043128">
    <property type="entry name" value="Rev_trsase/Diguanyl_cyclase"/>
</dbReference>
<evidence type="ECO:0000313" key="2">
    <source>
        <dbReference type="EMBL" id="KFD69445.1"/>
    </source>
</evidence>
<reference evidence="2" key="1">
    <citation type="journal article" date="2014" name="Nat. Genet.">
        <title>Genome and transcriptome of the porcine whipworm Trichuris suis.</title>
        <authorList>
            <person name="Jex A.R."/>
            <person name="Nejsum P."/>
            <person name="Schwarz E.M."/>
            <person name="Hu L."/>
            <person name="Young N.D."/>
            <person name="Hall R.S."/>
            <person name="Korhonen P.K."/>
            <person name="Liao S."/>
            <person name="Thamsborg S."/>
            <person name="Xia J."/>
            <person name="Xu P."/>
            <person name="Wang S."/>
            <person name="Scheerlinck J.P."/>
            <person name="Hofmann A."/>
            <person name="Sternberg P.W."/>
            <person name="Wang J."/>
            <person name="Gasser R.B."/>
        </authorList>
    </citation>
    <scope>NUCLEOTIDE SEQUENCE [LARGE SCALE GENOMIC DNA]</scope>
    <source>
        <strain evidence="2">DCEP-RM93F</strain>
    </source>
</reference>
<dbReference type="AlphaFoldDB" id="A0A085NIZ9"/>
<evidence type="ECO:0000259" key="1">
    <source>
        <dbReference type="PROSITE" id="PS50878"/>
    </source>
</evidence>
<proteinExistence type="predicted"/>
<dbReference type="EMBL" id="KL367495">
    <property type="protein sequence ID" value="KFD69445.1"/>
    <property type="molecule type" value="Genomic_DNA"/>
</dbReference>
<dbReference type="Gene3D" id="3.30.70.270">
    <property type="match status" value="1"/>
</dbReference>
<dbReference type="PROSITE" id="PS50878">
    <property type="entry name" value="RT_POL"/>
    <property type="match status" value="1"/>
</dbReference>
<protein>
    <recommendedName>
        <fullName evidence="1">Reverse transcriptase domain-containing protein</fullName>
    </recommendedName>
</protein>
<dbReference type="SUPFAM" id="SSF56672">
    <property type="entry name" value="DNA/RNA polymerases"/>
    <property type="match status" value="1"/>
</dbReference>
<accession>A0A085NIZ9</accession>
<dbReference type="InterPro" id="IPR000477">
    <property type="entry name" value="RT_dom"/>
</dbReference>
<feature type="domain" description="Reverse transcriptase" evidence="1">
    <location>
        <begin position="1"/>
        <end position="74"/>
    </location>
</feature>
<dbReference type="Pfam" id="PF00078">
    <property type="entry name" value="RVT_1"/>
    <property type="match status" value="1"/>
</dbReference>
<dbReference type="InterPro" id="IPR043502">
    <property type="entry name" value="DNA/RNA_pol_sf"/>
</dbReference>
<dbReference type="Proteomes" id="UP000030758">
    <property type="component" value="Unassembled WGS sequence"/>
</dbReference>
<organism evidence="2">
    <name type="scientific">Trichuris suis</name>
    <name type="common">pig whipworm</name>
    <dbReference type="NCBI Taxonomy" id="68888"/>
    <lineage>
        <taxon>Eukaryota</taxon>
        <taxon>Metazoa</taxon>
        <taxon>Ecdysozoa</taxon>
        <taxon>Nematoda</taxon>
        <taxon>Enoplea</taxon>
        <taxon>Dorylaimia</taxon>
        <taxon>Trichinellida</taxon>
        <taxon>Trichuridae</taxon>
        <taxon>Trichuris</taxon>
    </lineage>
</organism>
<sequence length="331" mass="37717">MQTFQRFTDQVLRELDDCFAYVDDILLASRSENEHMVLLRNLFDRVARYEIKMNPEDGESFHGFGPFCVSGISSTARTSDHLLTKLRQVKSSHYPELPSSYATSSGWLISTGVLPEFSCHYASARRTRCQGSQQKHSVVARSVESLQRGQIYLPPRCWNMRIHRLLWLSKLKSQIKQLVQCIKPRNNGVQRPQTPLRAFENGSQGLNDREICQLDFITSMRTKMCHISGSSNVVADSLSRKIYAAVNHRPSARDVAILQSNDPAAARIHYGGTCQQQQVAFMFQKPFEKQCLSCSRAIPCWHKRMMIARCLAKHTTGRRPMDAFLPPLPRG</sequence>